<protein>
    <submittedName>
        <fullName evidence="1">PAP-associated domain-containing protein 5</fullName>
    </submittedName>
</protein>
<dbReference type="OrthoDB" id="273917at2759"/>
<reference evidence="1 2" key="1">
    <citation type="submission" date="2013-11" db="EMBL/GenBank/DDBJ databases">
        <title>Genome sequencing of Stegodyphus mimosarum.</title>
        <authorList>
            <person name="Bechsgaard J."/>
        </authorList>
    </citation>
    <scope>NUCLEOTIDE SEQUENCE [LARGE SCALE GENOMIC DNA]</scope>
</reference>
<dbReference type="AlphaFoldDB" id="A0A087TWA3"/>
<name>A0A087TWA3_STEMI</name>
<proteinExistence type="predicted"/>
<accession>A0A087TWA3</accession>
<keyword evidence="2" id="KW-1185">Reference proteome</keyword>
<evidence type="ECO:0000313" key="1">
    <source>
        <dbReference type="EMBL" id="KFM69392.1"/>
    </source>
</evidence>
<dbReference type="STRING" id="407821.A0A087TWA3"/>
<dbReference type="OMA" id="NCASVGE"/>
<gene>
    <name evidence="1" type="ORF">X975_19028</name>
</gene>
<sequence length="158" mass="18371">MLKLVFFEPNLLYQSYPASEKRIFFMDPAIGWFQPEQCGPALNLWTEIWNTHQRLENFDLHSKTEVKNGEVFLNGNCASVGEDKKLHLKKGDCVADNTNYPRVKRKENKASTYALSRNDDLIRYGGTPWRVKGKNYSTGLLGLHEEIEDFYRYMSPTQ</sequence>
<evidence type="ECO:0000313" key="2">
    <source>
        <dbReference type="Proteomes" id="UP000054359"/>
    </source>
</evidence>
<dbReference type="Proteomes" id="UP000054359">
    <property type="component" value="Unassembled WGS sequence"/>
</dbReference>
<organism evidence="1 2">
    <name type="scientific">Stegodyphus mimosarum</name>
    <name type="common">African social velvet spider</name>
    <dbReference type="NCBI Taxonomy" id="407821"/>
    <lineage>
        <taxon>Eukaryota</taxon>
        <taxon>Metazoa</taxon>
        <taxon>Ecdysozoa</taxon>
        <taxon>Arthropoda</taxon>
        <taxon>Chelicerata</taxon>
        <taxon>Arachnida</taxon>
        <taxon>Araneae</taxon>
        <taxon>Araneomorphae</taxon>
        <taxon>Entelegynae</taxon>
        <taxon>Eresoidea</taxon>
        <taxon>Eresidae</taxon>
        <taxon>Stegodyphus</taxon>
    </lineage>
</organism>
<dbReference type="EMBL" id="KK117039">
    <property type="protein sequence ID" value="KFM69392.1"/>
    <property type="molecule type" value="Genomic_DNA"/>
</dbReference>
<feature type="non-terminal residue" evidence="1">
    <location>
        <position position="158"/>
    </location>
</feature>